<dbReference type="PANTHER" id="PTHR33146">
    <property type="entry name" value="ENDONUCLEASE 4"/>
    <property type="match status" value="1"/>
</dbReference>
<evidence type="ECO:0000256" key="4">
    <source>
        <dbReference type="ARBA" id="ARBA00022801"/>
    </source>
</evidence>
<dbReference type="OrthoDB" id="267579at2"/>
<feature type="chain" id="PRO_5019276777" evidence="7">
    <location>
        <begin position="32"/>
        <end position="298"/>
    </location>
</feature>
<keyword evidence="4" id="KW-0378">Hydrolase</keyword>
<dbReference type="GO" id="GO:0006308">
    <property type="term" value="P:DNA catabolic process"/>
    <property type="evidence" value="ECO:0007669"/>
    <property type="project" value="InterPro"/>
</dbReference>
<evidence type="ECO:0000256" key="2">
    <source>
        <dbReference type="ARBA" id="ARBA00022723"/>
    </source>
</evidence>
<sequence length="298" mass="32533">MGHRAVRNRAAHLIGALALLLAALLPGSAQAWGYFGHRTTAQIALANVRPETRAAIARLIAHEKELGTPECRMSDLADAATWPDCLRGAYWRWSYTFAWHYRTAPVCEAYDAKKHCSGGNCVTAQIERNFRILSDESLPANVRLEALAFMVHFAGDVHMPLHSGDKDDRGGNDRVTDYGIVPDLNLHSIWDTALAERAITAAEPPLVRRYSAEEKAALAGGGPAEWGRESWQIARDFVYPNAFDRDPCEGDLPDETALTQEDIVAAVPVVERRVTQAGLRIADLLDAAFAPGAVSALP</sequence>
<gene>
    <name evidence="8" type="ORF">D2V04_15930</name>
</gene>
<evidence type="ECO:0000313" key="8">
    <source>
        <dbReference type="EMBL" id="RIV75763.1"/>
    </source>
</evidence>
<dbReference type="PANTHER" id="PTHR33146:SF26">
    <property type="entry name" value="ENDONUCLEASE 4"/>
    <property type="match status" value="1"/>
</dbReference>
<dbReference type="InterPro" id="IPR008947">
    <property type="entry name" value="PLipase_C/P1_nuclease_dom_sf"/>
</dbReference>
<keyword evidence="7" id="KW-0732">Signal</keyword>
<dbReference type="AlphaFoldDB" id="A0A418NDY7"/>
<dbReference type="GO" id="GO:0016788">
    <property type="term" value="F:hydrolase activity, acting on ester bonds"/>
    <property type="evidence" value="ECO:0007669"/>
    <property type="project" value="InterPro"/>
</dbReference>
<evidence type="ECO:0000256" key="7">
    <source>
        <dbReference type="SAM" id="SignalP"/>
    </source>
</evidence>
<keyword evidence="5" id="KW-1015">Disulfide bond</keyword>
<keyword evidence="3 8" id="KW-0255">Endonuclease</keyword>
<feature type="signal peptide" evidence="7">
    <location>
        <begin position="1"/>
        <end position="31"/>
    </location>
</feature>
<evidence type="ECO:0000256" key="1">
    <source>
        <dbReference type="ARBA" id="ARBA00022722"/>
    </source>
</evidence>
<evidence type="ECO:0000256" key="3">
    <source>
        <dbReference type="ARBA" id="ARBA00022759"/>
    </source>
</evidence>
<name>A0A418NDY7_9SPHN</name>
<dbReference type="GO" id="GO:0046872">
    <property type="term" value="F:metal ion binding"/>
    <property type="evidence" value="ECO:0007669"/>
    <property type="project" value="UniProtKB-KW"/>
</dbReference>
<evidence type="ECO:0000256" key="6">
    <source>
        <dbReference type="ARBA" id="ARBA00023180"/>
    </source>
</evidence>
<keyword evidence="1" id="KW-0540">Nuclease</keyword>
<dbReference type="EMBL" id="QXFK01000019">
    <property type="protein sequence ID" value="RIV75763.1"/>
    <property type="molecule type" value="Genomic_DNA"/>
</dbReference>
<evidence type="ECO:0000313" key="9">
    <source>
        <dbReference type="Proteomes" id="UP000285092"/>
    </source>
</evidence>
<accession>A0A418NDY7</accession>
<comment type="caution">
    <text evidence="8">The sequence shown here is derived from an EMBL/GenBank/DDBJ whole genome shotgun (WGS) entry which is preliminary data.</text>
</comment>
<organism evidence="8 9">
    <name type="scientific">Pelagerythrobacter aerophilus</name>
    <dbReference type="NCBI Taxonomy" id="2306995"/>
    <lineage>
        <taxon>Bacteria</taxon>
        <taxon>Pseudomonadati</taxon>
        <taxon>Pseudomonadota</taxon>
        <taxon>Alphaproteobacteria</taxon>
        <taxon>Sphingomonadales</taxon>
        <taxon>Erythrobacteraceae</taxon>
        <taxon>Pelagerythrobacter</taxon>
    </lineage>
</organism>
<dbReference type="Pfam" id="PF02265">
    <property type="entry name" value="S1-P1_nuclease"/>
    <property type="match status" value="1"/>
</dbReference>
<protein>
    <submittedName>
        <fullName evidence="8">Endonuclease</fullName>
    </submittedName>
</protein>
<keyword evidence="2" id="KW-0479">Metal-binding</keyword>
<dbReference type="Gene3D" id="1.10.575.10">
    <property type="entry name" value="P1 Nuclease"/>
    <property type="match status" value="1"/>
</dbReference>
<proteinExistence type="predicted"/>
<dbReference type="SUPFAM" id="SSF48537">
    <property type="entry name" value="Phospholipase C/P1 nuclease"/>
    <property type="match status" value="1"/>
</dbReference>
<evidence type="ECO:0000256" key="5">
    <source>
        <dbReference type="ARBA" id="ARBA00023157"/>
    </source>
</evidence>
<keyword evidence="6" id="KW-0325">Glycoprotein</keyword>
<dbReference type="Proteomes" id="UP000285092">
    <property type="component" value="Unassembled WGS sequence"/>
</dbReference>
<dbReference type="GO" id="GO:0003676">
    <property type="term" value="F:nucleic acid binding"/>
    <property type="evidence" value="ECO:0007669"/>
    <property type="project" value="InterPro"/>
</dbReference>
<keyword evidence="9" id="KW-1185">Reference proteome</keyword>
<dbReference type="CDD" id="cd11010">
    <property type="entry name" value="S1-P1_nuclease"/>
    <property type="match status" value="1"/>
</dbReference>
<dbReference type="RefSeq" id="WP_119514688.1">
    <property type="nucleotide sequence ID" value="NZ_QXFK01000019.1"/>
</dbReference>
<reference evidence="8 9" key="1">
    <citation type="submission" date="2018-08" db="EMBL/GenBank/DDBJ databases">
        <title>Altererythrobacter sp.Ery1 and Ery12, the genome sequencing of novel strains in genus Alterythrobacter.</title>
        <authorList>
            <person name="Cheng H."/>
            <person name="Wu Y.-H."/>
            <person name="Fang C."/>
            <person name="Xu X.-W."/>
        </authorList>
    </citation>
    <scope>NUCLEOTIDE SEQUENCE [LARGE SCALE GENOMIC DNA]</scope>
    <source>
        <strain evidence="8 9">Ery1</strain>
    </source>
</reference>
<dbReference type="InterPro" id="IPR003154">
    <property type="entry name" value="S1/P1nuclease"/>
</dbReference>
<dbReference type="GO" id="GO:0004519">
    <property type="term" value="F:endonuclease activity"/>
    <property type="evidence" value="ECO:0007669"/>
    <property type="project" value="UniProtKB-KW"/>
</dbReference>